<comment type="caution">
    <text evidence="5">The sequence shown here is derived from an EMBL/GenBank/DDBJ whole genome shotgun (WGS) entry which is preliminary data.</text>
</comment>
<dbReference type="InterPro" id="IPR055129">
    <property type="entry name" value="YEATS_dom"/>
</dbReference>
<dbReference type="PANTHER" id="PTHR23195">
    <property type="entry name" value="YEATS DOMAIN"/>
    <property type="match status" value="1"/>
</dbReference>
<evidence type="ECO:0000313" key="5">
    <source>
        <dbReference type="EMBL" id="ORY86231.1"/>
    </source>
</evidence>
<dbReference type="InterPro" id="IPR005033">
    <property type="entry name" value="YEATS"/>
</dbReference>
<dbReference type="GO" id="GO:0003743">
    <property type="term" value="F:translation initiation factor activity"/>
    <property type="evidence" value="ECO:0007669"/>
    <property type="project" value="UniProtKB-KW"/>
</dbReference>
<comment type="subcellular location">
    <subcellularLocation>
        <location evidence="2">Nucleus</location>
    </subcellularLocation>
</comment>
<organism evidence="5 6">
    <name type="scientific">Protomyces lactucae-debilis</name>
    <dbReference type="NCBI Taxonomy" id="2754530"/>
    <lineage>
        <taxon>Eukaryota</taxon>
        <taxon>Fungi</taxon>
        <taxon>Dikarya</taxon>
        <taxon>Ascomycota</taxon>
        <taxon>Taphrinomycotina</taxon>
        <taxon>Taphrinomycetes</taxon>
        <taxon>Taphrinales</taxon>
        <taxon>Protomycetaceae</taxon>
        <taxon>Protomyces</taxon>
    </lineage>
</organism>
<evidence type="ECO:0000256" key="3">
    <source>
        <dbReference type="SAM" id="MobiDB-lite"/>
    </source>
</evidence>
<dbReference type="Gene3D" id="2.60.40.1970">
    <property type="entry name" value="YEATS domain"/>
    <property type="match status" value="1"/>
</dbReference>
<sequence length="228" mass="25365">MGEPIQRIIKFVTTQHIIDGRPLEQGFPMRAWTCEVLMDDAQGNEVTPPFIDKVIFKLHPTFPNPNKTIKRPPFKIAEEGWGEFEMHIVLHYTDGGGSQTIPHDLNFQTERYEKPHTLTFKNPKPNLLRALQASGSVPAGYNAAGTNGAGAGAPAGATKRAADGGDKKSKKPKNRPVDMEKLADALQKLNEDDLLQIVQMVNDQKTDDMYVKNDIEGMFLFSKMMNTS</sequence>
<dbReference type="GO" id="GO:0005634">
    <property type="term" value="C:nucleus"/>
    <property type="evidence" value="ECO:0007669"/>
    <property type="project" value="UniProtKB-SubCell"/>
</dbReference>
<accession>A0A1Y2FQF7</accession>
<dbReference type="GeneID" id="63785270"/>
<reference evidence="5 6" key="1">
    <citation type="submission" date="2016-07" db="EMBL/GenBank/DDBJ databases">
        <title>Pervasive Adenine N6-methylation of Active Genes in Fungi.</title>
        <authorList>
            <consortium name="DOE Joint Genome Institute"/>
            <person name="Mondo S.J."/>
            <person name="Dannebaum R.O."/>
            <person name="Kuo R.C."/>
            <person name="Labutti K."/>
            <person name="Haridas S."/>
            <person name="Kuo A."/>
            <person name="Salamov A."/>
            <person name="Ahrendt S.R."/>
            <person name="Lipzen A."/>
            <person name="Sullivan W."/>
            <person name="Andreopoulos W.B."/>
            <person name="Clum A."/>
            <person name="Lindquist E."/>
            <person name="Daum C."/>
            <person name="Ramamoorthy G.K."/>
            <person name="Gryganskyi A."/>
            <person name="Culley D."/>
            <person name="Magnuson J.K."/>
            <person name="James T.Y."/>
            <person name="O'Malley M.A."/>
            <person name="Stajich J.E."/>
            <person name="Spatafora J.W."/>
            <person name="Visel A."/>
            <person name="Grigoriev I.V."/>
        </authorList>
    </citation>
    <scope>NUCLEOTIDE SEQUENCE [LARGE SCALE GENOMIC DNA]</scope>
    <source>
        <strain evidence="5 6">12-1054</strain>
    </source>
</reference>
<gene>
    <name evidence="5" type="ORF">BCR37DRAFT_376789</name>
</gene>
<dbReference type="Proteomes" id="UP000193685">
    <property type="component" value="Unassembled WGS sequence"/>
</dbReference>
<dbReference type="GO" id="GO:0006355">
    <property type="term" value="P:regulation of DNA-templated transcription"/>
    <property type="evidence" value="ECO:0007669"/>
    <property type="project" value="InterPro"/>
</dbReference>
<dbReference type="InterPro" id="IPR038704">
    <property type="entry name" value="YEAST_sf"/>
</dbReference>
<proteinExistence type="predicted"/>
<evidence type="ECO:0000259" key="4">
    <source>
        <dbReference type="PROSITE" id="PS51037"/>
    </source>
</evidence>
<dbReference type="PIRSF" id="PIRSF016551">
    <property type="entry name" value="SAS5/TFIID_14"/>
    <property type="match status" value="1"/>
</dbReference>
<feature type="domain" description="YEATS" evidence="4">
    <location>
        <begin position="1"/>
        <end position="134"/>
    </location>
</feature>
<protein>
    <submittedName>
        <fullName evidence="5">Transcription initiation factor-like protein subunit</fullName>
    </submittedName>
</protein>
<keyword evidence="5" id="KW-0396">Initiation factor</keyword>
<dbReference type="Pfam" id="PF03366">
    <property type="entry name" value="YEATS"/>
    <property type="match status" value="1"/>
</dbReference>
<dbReference type="STRING" id="56484.A0A1Y2FQF7"/>
<dbReference type="PROSITE" id="PS51037">
    <property type="entry name" value="YEATS"/>
    <property type="match status" value="1"/>
</dbReference>
<dbReference type="CDD" id="cd16905">
    <property type="entry name" value="YEATS_Taf14_like"/>
    <property type="match status" value="1"/>
</dbReference>
<dbReference type="EMBL" id="MCFI01000003">
    <property type="protein sequence ID" value="ORY86231.1"/>
    <property type="molecule type" value="Genomic_DNA"/>
</dbReference>
<dbReference type="AlphaFoldDB" id="A0A1Y2FQF7"/>
<dbReference type="GO" id="GO:0000785">
    <property type="term" value="C:chromatin"/>
    <property type="evidence" value="ECO:0007669"/>
    <property type="project" value="UniProtKB-ARBA"/>
</dbReference>
<keyword evidence="1 2" id="KW-0539">Nucleus</keyword>
<evidence type="ECO:0000313" key="6">
    <source>
        <dbReference type="Proteomes" id="UP000193685"/>
    </source>
</evidence>
<keyword evidence="5" id="KW-0648">Protein biosynthesis</keyword>
<dbReference type="InterPro" id="IPR016665">
    <property type="entry name" value="Sas5/TAF14"/>
</dbReference>
<keyword evidence="6" id="KW-1185">Reference proteome</keyword>
<feature type="region of interest" description="Disordered" evidence="3">
    <location>
        <begin position="147"/>
        <end position="178"/>
    </location>
</feature>
<evidence type="ECO:0000256" key="2">
    <source>
        <dbReference type="PROSITE-ProRule" id="PRU00376"/>
    </source>
</evidence>
<dbReference type="OMA" id="GEFDMTI"/>
<dbReference type="OrthoDB" id="1741717at2759"/>
<dbReference type="RefSeq" id="XP_040727413.1">
    <property type="nucleotide sequence ID" value="XM_040868671.1"/>
</dbReference>
<evidence type="ECO:0000256" key="1">
    <source>
        <dbReference type="ARBA" id="ARBA00023242"/>
    </source>
</evidence>
<name>A0A1Y2FQF7_PROLT</name>